<evidence type="ECO:0000259" key="2">
    <source>
        <dbReference type="Pfam" id="PF00561"/>
    </source>
</evidence>
<dbReference type="AlphaFoldDB" id="A0A061JKI4"/>
<accession>A0A061JKI4</accession>
<feature type="domain" description="AB hydrolase-1" evidence="2">
    <location>
        <begin position="44"/>
        <end position="154"/>
    </location>
</feature>
<dbReference type="HOGENOM" id="CLU_028760_2_0_6"/>
<proteinExistence type="predicted"/>
<dbReference type="GO" id="GO:0016747">
    <property type="term" value="F:acyltransferase activity, transferring groups other than amino-acyl groups"/>
    <property type="evidence" value="ECO:0007669"/>
    <property type="project" value="InterPro"/>
</dbReference>
<evidence type="ECO:0000313" key="4">
    <source>
        <dbReference type="Proteomes" id="UP000026923"/>
    </source>
</evidence>
<dbReference type="eggNOG" id="COG2021">
    <property type="taxonomic scope" value="Bacteria"/>
</dbReference>
<dbReference type="PANTHER" id="PTHR32268:SF15">
    <property type="entry name" value="HOMOSERINE ACETYLTRANSFERASE FAMILY PROTEIN (AFU_ORTHOLOGUE AFUA_1G15350)"/>
    <property type="match status" value="1"/>
</dbReference>
<feature type="active site" description="Nucleophile" evidence="1">
    <location>
        <position position="134"/>
    </location>
</feature>
<dbReference type="NCBIfam" id="NF005757">
    <property type="entry name" value="PRK07581.1"/>
    <property type="match status" value="1"/>
</dbReference>
<dbReference type="PANTHER" id="PTHR32268">
    <property type="entry name" value="HOMOSERINE O-ACETYLTRANSFERASE"/>
    <property type="match status" value="1"/>
</dbReference>
<keyword evidence="3" id="KW-0808">Transferase</keyword>
<reference evidence="3 4" key="1">
    <citation type="journal article" date="2013" name="Genome Announc.">
        <title>Draft Genome of the Nitrogen-Fixing Bacterium Pseudomonas stutzeri Strain KOS6 Isolated from Industrial Hydrocarbon Sludge.</title>
        <authorList>
            <person name="Grigoryeva T.V."/>
            <person name="Laikov A.V."/>
            <person name="Naumova R.P."/>
            <person name="Manolov A.I."/>
            <person name="Larin A.K."/>
            <person name="Karpova I.Y."/>
            <person name="Semashko T.A."/>
            <person name="Alexeev D.G."/>
            <person name="Kostryukova E.S."/>
            <person name="Muller R."/>
            <person name="Govorun V.M."/>
        </authorList>
    </citation>
    <scope>NUCLEOTIDE SEQUENCE [LARGE SCALE GENOMIC DNA]</scope>
    <source>
        <strain evidence="3 4">KOS6</strain>
    </source>
</reference>
<dbReference type="Pfam" id="PF00561">
    <property type="entry name" value="Abhydrolase_1"/>
    <property type="match status" value="1"/>
</dbReference>
<dbReference type="SUPFAM" id="SSF53474">
    <property type="entry name" value="alpha/beta-Hydrolases"/>
    <property type="match status" value="1"/>
</dbReference>
<dbReference type="InterPro" id="IPR029058">
    <property type="entry name" value="AB_hydrolase_fold"/>
</dbReference>
<protein>
    <submittedName>
        <fullName evidence="3">Homoserine O-acetyltransferase</fullName>
    </submittedName>
</protein>
<dbReference type="Gene3D" id="3.40.50.1820">
    <property type="entry name" value="alpha/beta hydrolase"/>
    <property type="match status" value="1"/>
</dbReference>
<dbReference type="InterPro" id="IPR008220">
    <property type="entry name" value="HAT_MetX-like"/>
</dbReference>
<gene>
    <name evidence="3" type="ORF">B597_016430</name>
</gene>
<dbReference type="InterPro" id="IPR000073">
    <property type="entry name" value="AB_hydrolase_1"/>
</dbReference>
<organism evidence="3 4">
    <name type="scientific">Stutzerimonas stutzeri KOS6</name>
    <dbReference type="NCBI Taxonomy" id="1218352"/>
    <lineage>
        <taxon>Bacteria</taxon>
        <taxon>Pseudomonadati</taxon>
        <taxon>Pseudomonadota</taxon>
        <taxon>Gammaproteobacteria</taxon>
        <taxon>Pseudomonadales</taxon>
        <taxon>Pseudomonadaceae</taxon>
        <taxon>Stutzerimonas</taxon>
    </lineage>
</organism>
<dbReference type="Proteomes" id="UP000026923">
    <property type="component" value="Unassembled WGS sequence"/>
</dbReference>
<sequence>MIEIKREKKFFALGEMRLENGQHLRNARLCYQVVGTPNRARDNLVLIPSYYGGTHWGSLPLLGADGPLAGGDYCIVLTNLFGAGWSTSPSNAAPGQAAADFPHVSLLDNVRAQKALLDRLYGDDWQLALVSGWSMGGMQALFWAMAYPERMRAILPFCCTARCWPHNRVFLEGVKAALCADVAWQDGRYVTPPERGLRAFGRAYAGWAYSQAFYRRELWRGLGFESVYELLDFWERDHLEQDANDLLCVLHSWQSADPAGSFGGGSLAEALRRIRARAIVMPGSTDLYFTVDDARHEASLMANAELRVLESDWGHCAGGPGRDRQAMAQVFAAMRALLDKP</sequence>
<name>A0A061JKI4_STUST</name>
<evidence type="ECO:0000313" key="3">
    <source>
        <dbReference type="EMBL" id="EWC40162.1"/>
    </source>
</evidence>
<dbReference type="RefSeq" id="WP_003294412.1">
    <property type="nucleotide sequence ID" value="NZ_KK020676.1"/>
</dbReference>
<comment type="caution">
    <text evidence="3">The sequence shown here is derived from an EMBL/GenBank/DDBJ whole genome shotgun (WGS) entry which is preliminary data.</text>
</comment>
<dbReference type="OrthoDB" id="9800754at2"/>
<feature type="active site" evidence="1">
    <location>
        <position position="286"/>
    </location>
</feature>
<feature type="active site" evidence="1">
    <location>
        <position position="315"/>
    </location>
</feature>
<dbReference type="PIRSF" id="PIRSF000443">
    <property type="entry name" value="Homoser_Ac_trans"/>
    <property type="match status" value="1"/>
</dbReference>
<dbReference type="EMBL" id="AMCZ02000024">
    <property type="protein sequence ID" value="EWC40162.1"/>
    <property type="molecule type" value="Genomic_DNA"/>
</dbReference>
<evidence type="ECO:0000256" key="1">
    <source>
        <dbReference type="PIRSR" id="PIRSR000443-1"/>
    </source>
</evidence>